<keyword evidence="4" id="KW-0456">Lyase</keyword>
<dbReference type="EC" id="4.2.1.96" evidence="3"/>
<dbReference type="Gene3D" id="3.30.1360.20">
    <property type="entry name" value="Transcriptional coactivator/pterin dehydratase"/>
    <property type="match status" value="1"/>
</dbReference>
<comment type="catalytic activity">
    <reaction evidence="1">
        <text>(4aS,6R)-4a-hydroxy-L-erythro-5,6,7,8-tetrahydrobiopterin = (6R)-L-erythro-6,7-dihydrobiopterin + H2O</text>
        <dbReference type="Rhea" id="RHEA:11920"/>
        <dbReference type="ChEBI" id="CHEBI:15377"/>
        <dbReference type="ChEBI" id="CHEBI:15642"/>
        <dbReference type="ChEBI" id="CHEBI:43120"/>
        <dbReference type="EC" id="4.2.1.96"/>
    </reaction>
</comment>
<dbReference type="PANTHER" id="PTHR12599:SF0">
    <property type="entry name" value="PTERIN-4-ALPHA-CARBINOLAMINE DEHYDRATASE"/>
    <property type="match status" value="1"/>
</dbReference>
<protein>
    <recommendedName>
        <fullName evidence="3">4a-hydroxytetrahydrobiopterin dehydratase</fullName>
        <ecNumber evidence="3">4.2.1.96</ecNumber>
    </recommendedName>
    <alternativeName>
        <fullName evidence="5">4-alpha-hydroxy-tetrahydropterin dehydratase</fullName>
    </alternativeName>
</protein>
<evidence type="ECO:0000256" key="1">
    <source>
        <dbReference type="ARBA" id="ARBA00001554"/>
    </source>
</evidence>
<dbReference type="EMBL" id="JAECZO010000007">
    <property type="protein sequence ID" value="KAK7200698.1"/>
    <property type="molecule type" value="Genomic_DNA"/>
</dbReference>
<name>A0AAW0F384_9TRYP</name>
<keyword evidence="7" id="KW-1185">Reference proteome</keyword>
<evidence type="ECO:0000313" key="6">
    <source>
        <dbReference type="EMBL" id="KAK7200698.1"/>
    </source>
</evidence>
<sequence length="112" mass="12485">MLRSAVFMLSPRSLSAPAITQALQSLPGWRRSGNDKCAIECDYVFGNFTEAMHYMNAVAPVCEQMQHHPSWTNVYNRLHVRLTTHDAGNTVTQKDVDLAAAMNTAYAASQRK</sequence>
<evidence type="ECO:0000256" key="4">
    <source>
        <dbReference type="ARBA" id="ARBA00023239"/>
    </source>
</evidence>
<dbReference type="HAMAP" id="MF_00434">
    <property type="entry name" value="Pterin_4_alpha"/>
    <property type="match status" value="1"/>
</dbReference>
<dbReference type="InterPro" id="IPR036428">
    <property type="entry name" value="PCD_sf"/>
</dbReference>
<organism evidence="6 7">
    <name type="scientific">Novymonas esmeraldas</name>
    <dbReference type="NCBI Taxonomy" id="1808958"/>
    <lineage>
        <taxon>Eukaryota</taxon>
        <taxon>Discoba</taxon>
        <taxon>Euglenozoa</taxon>
        <taxon>Kinetoplastea</taxon>
        <taxon>Metakinetoplastina</taxon>
        <taxon>Trypanosomatida</taxon>
        <taxon>Trypanosomatidae</taxon>
        <taxon>Novymonas</taxon>
    </lineage>
</organism>
<evidence type="ECO:0000256" key="2">
    <source>
        <dbReference type="ARBA" id="ARBA00006472"/>
    </source>
</evidence>
<dbReference type="AlphaFoldDB" id="A0AAW0F384"/>
<dbReference type="Proteomes" id="UP001430356">
    <property type="component" value="Unassembled WGS sequence"/>
</dbReference>
<gene>
    <name evidence="6" type="ORF">NESM_000127100</name>
</gene>
<comment type="caution">
    <text evidence="6">The sequence shown here is derived from an EMBL/GenBank/DDBJ whole genome shotgun (WGS) entry which is preliminary data.</text>
</comment>
<comment type="similarity">
    <text evidence="2">Belongs to the pterin-4-alpha-carbinolamine dehydratase family.</text>
</comment>
<accession>A0AAW0F384</accession>
<dbReference type="PANTHER" id="PTHR12599">
    <property type="entry name" value="PTERIN-4-ALPHA-CARBINOLAMINE DEHYDRATASE"/>
    <property type="match status" value="1"/>
</dbReference>
<dbReference type="GO" id="GO:0008124">
    <property type="term" value="F:4-alpha-hydroxytetrahydrobiopterin dehydratase activity"/>
    <property type="evidence" value="ECO:0007669"/>
    <property type="project" value="UniProtKB-EC"/>
</dbReference>
<reference evidence="6 7" key="1">
    <citation type="journal article" date="2021" name="MBio">
        <title>A New Model Trypanosomatid, Novymonas esmeraldas: Genomic Perception of Its 'Candidatus Pandoraea novymonadis' Endosymbiont.</title>
        <authorList>
            <person name="Zakharova A."/>
            <person name="Saura A."/>
            <person name="Butenko A."/>
            <person name="Podesvova L."/>
            <person name="Warmusova S."/>
            <person name="Kostygov A.Y."/>
            <person name="Nenarokova A."/>
            <person name="Lukes J."/>
            <person name="Opperdoes F.R."/>
            <person name="Yurchenko V."/>
        </authorList>
    </citation>
    <scope>NUCLEOTIDE SEQUENCE [LARGE SCALE GENOMIC DNA]</scope>
    <source>
        <strain evidence="6 7">E262AT.01</strain>
    </source>
</reference>
<proteinExistence type="inferred from homology"/>
<dbReference type="GO" id="GO:0006729">
    <property type="term" value="P:tetrahydrobiopterin biosynthetic process"/>
    <property type="evidence" value="ECO:0007669"/>
    <property type="project" value="InterPro"/>
</dbReference>
<evidence type="ECO:0000256" key="3">
    <source>
        <dbReference type="ARBA" id="ARBA00013252"/>
    </source>
</evidence>
<dbReference type="SUPFAM" id="SSF55248">
    <property type="entry name" value="PCD-like"/>
    <property type="match status" value="1"/>
</dbReference>
<dbReference type="Pfam" id="PF01329">
    <property type="entry name" value="Pterin_4a"/>
    <property type="match status" value="1"/>
</dbReference>
<dbReference type="InterPro" id="IPR001533">
    <property type="entry name" value="Pterin_deHydtase"/>
</dbReference>
<evidence type="ECO:0000256" key="5">
    <source>
        <dbReference type="ARBA" id="ARBA00030497"/>
    </source>
</evidence>
<evidence type="ECO:0000313" key="7">
    <source>
        <dbReference type="Proteomes" id="UP001430356"/>
    </source>
</evidence>